<evidence type="ECO:0000313" key="4">
    <source>
        <dbReference type="Proteomes" id="UP000005244"/>
    </source>
</evidence>
<keyword evidence="1" id="KW-0472">Membrane</keyword>
<protein>
    <submittedName>
        <fullName evidence="3">Transglutaminase-like protein</fullName>
    </submittedName>
</protein>
<dbReference type="InterPro" id="IPR038765">
    <property type="entry name" value="Papain-like_cys_pep_sf"/>
</dbReference>
<keyword evidence="4" id="KW-1185">Reference proteome</keyword>
<dbReference type="PANTHER" id="PTHR33490:SF6">
    <property type="entry name" value="SLL1049 PROTEIN"/>
    <property type="match status" value="1"/>
</dbReference>
<dbReference type="PANTHER" id="PTHR33490">
    <property type="entry name" value="BLR5614 PROTEIN-RELATED"/>
    <property type="match status" value="1"/>
</dbReference>
<reference evidence="3 4" key="1">
    <citation type="submission" date="2012-07" db="EMBL/GenBank/DDBJ databases">
        <authorList>
            <person name="Durkin A.S."/>
            <person name="McCorrison J."/>
            <person name="Torralba M."/>
            <person name="Gillis M."/>
            <person name="Methe B."/>
            <person name="Sutton G."/>
            <person name="Nelson K.E."/>
        </authorList>
    </citation>
    <scope>NUCLEOTIDE SEQUENCE [LARGE SCALE GENOMIC DNA]</scope>
    <source>
        <strain evidence="3 4">OBRC8</strain>
    </source>
</reference>
<evidence type="ECO:0000256" key="1">
    <source>
        <dbReference type="SAM" id="Phobius"/>
    </source>
</evidence>
<dbReference type="SUPFAM" id="SSF54001">
    <property type="entry name" value="Cysteine proteinases"/>
    <property type="match status" value="1"/>
</dbReference>
<feature type="domain" description="Transglutaminase-like" evidence="2">
    <location>
        <begin position="195"/>
        <end position="253"/>
    </location>
</feature>
<feature type="transmembrane region" description="Helical" evidence="1">
    <location>
        <begin position="31"/>
        <end position="50"/>
    </location>
</feature>
<accession>J6HN54</accession>
<name>J6HN54_9FIRM</name>
<dbReference type="InterPro" id="IPR002931">
    <property type="entry name" value="Transglutaminase-like"/>
</dbReference>
<dbReference type="Pfam" id="PF01841">
    <property type="entry name" value="Transglut_core"/>
    <property type="match status" value="1"/>
</dbReference>
<dbReference type="EMBL" id="ALNK01000013">
    <property type="protein sequence ID" value="EJU23808.1"/>
    <property type="molecule type" value="Genomic_DNA"/>
</dbReference>
<dbReference type="Gene3D" id="3.10.620.30">
    <property type="match status" value="1"/>
</dbReference>
<gene>
    <name evidence="3" type="ORF">HMPREF1143_1010</name>
</gene>
<dbReference type="AlphaFoldDB" id="J6HN54"/>
<keyword evidence="1" id="KW-0812">Transmembrane</keyword>
<proteinExistence type="predicted"/>
<evidence type="ECO:0000259" key="2">
    <source>
        <dbReference type="SMART" id="SM00460"/>
    </source>
</evidence>
<evidence type="ECO:0000313" key="3">
    <source>
        <dbReference type="EMBL" id="EJU23808.1"/>
    </source>
</evidence>
<sequence>MMDLNNLYFPIYNIQIVNNKNVKEGIDMKKITILFISLMLFSLANIAYAAEIHTDKVSKGAVGASHSASGKNLKVMIEKDGQKYSYALRNDGNPDYYPLQLGSGSYKVSVLENVSGNKYSVLKSESINANISNNNDVYLNSIQIIDWKPSDPAISKASSLKNVDGVYGYIIKNIKYDYDKAKTVKPGYYPVLNETFKTNKGICYDYSSLEAGMLRSLGVPTKLVKGYAKGVDGYHAWNEILINGAWVVVDSTFDAAMWGGNVKYSMKKNTGDYQKVYEY</sequence>
<organism evidence="3 4">
    <name type="scientific">Peptoanaerobacter stomatis</name>
    <dbReference type="NCBI Taxonomy" id="796937"/>
    <lineage>
        <taxon>Bacteria</taxon>
        <taxon>Bacillati</taxon>
        <taxon>Bacillota</taxon>
        <taxon>Clostridia</taxon>
        <taxon>Peptostreptococcales</taxon>
        <taxon>Filifactoraceae</taxon>
        <taxon>Peptoanaerobacter</taxon>
    </lineage>
</organism>
<dbReference type="SMART" id="SM00460">
    <property type="entry name" value="TGc"/>
    <property type="match status" value="1"/>
</dbReference>
<comment type="caution">
    <text evidence="3">The sequence shown here is derived from an EMBL/GenBank/DDBJ whole genome shotgun (WGS) entry which is preliminary data.</text>
</comment>
<dbReference type="PATRIC" id="fig|796941.3.peg.500"/>
<keyword evidence="1" id="KW-1133">Transmembrane helix</keyword>
<dbReference type="Proteomes" id="UP000005244">
    <property type="component" value="Unassembled WGS sequence"/>
</dbReference>